<dbReference type="NCBIfam" id="TIGR01633">
    <property type="entry name" value="phi3626_gp14_N"/>
    <property type="match status" value="1"/>
</dbReference>
<dbReference type="Gene3D" id="2.40.30.200">
    <property type="match status" value="1"/>
</dbReference>
<comment type="caution">
    <text evidence="2">The sequence shown here is derived from an EMBL/GenBank/DDBJ whole genome shotgun (WGS) entry which is preliminary data.</text>
</comment>
<dbReference type="InterPro" id="IPR006520">
    <property type="entry name" value="Dit_BPSPP_N"/>
</dbReference>
<reference evidence="2" key="1">
    <citation type="submission" date="2018-11" db="EMBL/GenBank/DDBJ databases">
        <title>Genomes From Bacteria Associated with the Canine Oral Cavity: a Test Case for Automated Genome-Based Taxonomic Assignment.</title>
        <authorList>
            <person name="Coil D.A."/>
            <person name="Jospin G."/>
            <person name="Darling A.E."/>
            <person name="Wallis C."/>
            <person name="Davis I.J."/>
            <person name="Harris S."/>
            <person name="Eisen J.A."/>
            <person name="Holcombe L.J."/>
            <person name="O'Flynn C."/>
        </authorList>
    </citation>
    <scope>NUCLEOTIDE SEQUENCE [LARGE SCALE GENOMIC DNA]</scope>
    <source>
        <strain evidence="2">OH5060</strain>
    </source>
</reference>
<gene>
    <name evidence="2" type="ORF">EII28_12225</name>
</gene>
<dbReference type="AlphaFoldDB" id="A0A3P1VK09"/>
<dbReference type="Pfam" id="PF05709">
    <property type="entry name" value="Sipho_tail"/>
    <property type="match status" value="1"/>
</dbReference>
<proteinExistence type="predicted"/>
<accession>A0A3P1VK09</accession>
<sequence>TISDYTTLDVKGRGLFVRNINSISISGRDGEYITESKYPGRKVIVDFLINSKNHLEYFKTMQKLNNSINSDKDVIFKVTDEEGYRLGRVTEITDPALNKGVGSFTIFCQNPFAFGEKLTVDKTIKSKYSLDVKIENITAKITNSTNKVILKNETKGTKIILNGNFTKDDILEISKDKILLNKKDIK</sequence>
<evidence type="ECO:0000313" key="2">
    <source>
        <dbReference type="EMBL" id="RRD33630.1"/>
    </source>
</evidence>
<name>A0A3P1VK09_FUSNU</name>
<feature type="domain" description="Siphovirus-type tail component RIFT-related" evidence="1">
    <location>
        <begin position="18"/>
        <end position="106"/>
    </location>
</feature>
<dbReference type="EMBL" id="RQZD01000096">
    <property type="protein sequence ID" value="RRD33630.1"/>
    <property type="molecule type" value="Genomic_DNA"/>
</dbReference>
<dbReference type="InterPro" id="IPR008841">
    <property type="entry name" value="Siphovirus-type_tail_N"/>
</dbReference>
<organism evidence="2">
    <name type="scientific">Fusobacterium nucleatum</name>
    <dbReference type="NCBI Taxonomy" id="851"/>
    <lineage>
        <taxon>Bacteria</taxon>
        <taxon>Fusobacteriati</taxon>
        <taxon>Fusobacteriota</taxon>
        <taxon>Fusobacteriia</taxon>
        <taxon>Fusobacteriales</taxon>
        <taxon>Fusobacteriaceae</taxon>
        <taxon>Fusobacterium</taxon>
    </lineage>
</organism>
<feature type="non-terminal residue" evidence="2">
    <location>
        <position position="186"/>
    </location>
</feature>
<feature type="non-terminal residue" evidence="2">
    <location>
        <position position="1"/>
    </location>
</feature>
<evidence type="ECO:0000259" key="1">
    <source>
        <dbReference type="Pfam" id="PF05709"/>
    </source>
</evidence>
<protein>
    <submittedName>
        <fullName evidence="2">Phage tail protein</fullName>
    </submittedName>
</protein>